<dbReference type="InterPro" id="IPR021109">
    <property type="entry name" value="Peptidase_aspartic_dom_sf"/>
</dbReference>
<reference evidence="1" key="1">
    <citation type="submission" date="2023-03" db="UniProtKB">
        <authorList>
            <consortium name="EnsemblPlants"/>
        </authorList>
    </citation>
    <scope>IDENTIFICATION</scope>
</reference>
<name>A0A9I9E9N1_CUCME</name>
<dbReference type="AlphaFoldDB" id="A0A9I9E9N1"/>
<organism evidence="1">
    <name type="scientific">Cucumis melo</name>
    <name type="common">Muskmelon</name>
    <dbReference type="NCBI Taxonomy" id="3656"/>
    <lineage>
        <taxon>Eukaryota</taxon>
        <taxon>Viridiplantae</taxon>
        <taxon>Streptophyta</taxon>
        <taxon>Embryophyta</taxon>
        <taxon>Tracheophyta</taxon>
        <taxon>Spermatophyta</taxon>
        <taxon>Magnoliopsida</taxon>
        <taxon>eudicotyledons</taxon>
        <taxon>Gunneridae</taxon>
        <taxon>Pentapetalae</taxon>
        <taxon>rosids</taxon>
        <taxon>fabids</taxon>
        <taxon>Cucurbitales</taxon>
        <taxon>Cucurbitaceae</taxon>
        <taxon>Benincaseae</taxon>
        <taxon>Cucumis</taxon>
    </lineage>
</organism>
<accession>A0A9I9E9N1</accession>
<proteinExistence type="predicted"/>
<dbReference type="EnsemblPlants" id="MELO3C030768.2.1">
    <property type="protein sequence ID" value="MELO3C030768.2.1"/>
    <property type="gene ID" value="MELO3C030768.2"/>
</dbReference>
<evidence type="ECO:0000313" key="1">
    <source>
        <dbReference type="EnsemblPlants" id="MELO3C030768.2.1"/>
    </source>
</evidence>
<dbReference type="SUPFAM" id="SSF50630">
    <property type="entry name" value="Acid proteases"/>
    <property type="match status" value="1"/>
</dbReference>
<dbReference type="Gramene" id="MELO3C030768.2.1">
    <property type="protein sequence ID" value="MELO3C030768.2.1"/>
    <property type="gene ID" value="MELO3C030768.2"/>
</dbReference>
<dbReference type="Gene3D" id="2.40.70.10">
    <property type="entry name" value="Acid Proteases"/>
    <property type="match status" value="1"/>
</dbReference>
<sequence>MSGIFLFPICGNYKFKYLNPYHPHLVTNCDLDIVGLKNYLNAQYFGEIGIGTPPKKFTVVPIILELQRCCLRAYVEGPFTGIMYILLLMEDGCFPGLVSFIAMT</sequence>
<protein>
    <submittedName>
        <fullName evidence="1">Uncharacterized protein</fullName>
    </submittedName>
</protein>